<gene>
    <name evidence="1" type="ORF">AVL57_00985</name>
</gene>
<sequence>MTSHQQLPVSLSALFLVMQNGVTVDNAYSSIPNTVNYYLEFLTSRGIEVKENDLKIQVGDYLASPNAFVSAINTKLMLMESSEKEEVKVMVRHFESLGHIPEKYNVVLTSINRYLS</sequence>
<dbReference type="EMBL" id="CP013927">
    <property type="protein sequence ID" value="AMJ76748.1"/>
    <property type="molecule type" value="Genomic_DNA"/>
</dbReference>
<geneLocation type="plasmid" evidence="1 2">
    <name>pASTE61-200</name>
</geneLocation>
<reference evidence="1 2" key="1">
    <citation type="submission" date="2015-12" db="EMBL/GenBank/DDBJ databases">
        <title>Intraspecies pangenome expansion in the marine bacterium Alteromonas.</title>
        <authorList>
            <person name="Lopez-Perez M."/>
            <person name="Rodriguez-Valera F."/>
        </authorList>
    </citation>
    <scope>NUCLEOTIDE SEQUENCE [LARGE SCALE GENOMIC DNA]</scope>
    <source>
        <strain evidence="1 2">LMG 21861</strain>
        <plasmid evidence="1 2">pASTE61-200</plasmid>
    </source>
</reference>
<keyword evidence="2" id="KW-1185">Reference proteome</keyword>
<dbReference type="Proteomes" id="UP000056750">
    <property type="component" value="Plasmid pASTE61-200"/>
</dbReference>
<evidence type="ECO:0000313" key="1">
    <source>
        <dbReference type="EMBL" id="AMJ76748.1"/>
    </source>
</evidence>
<name>A0ABN4LTK9_9ALTE</name>
<organism evidence="1 2">
    <name type="scientific">Alteromonas stellipolaris</name>
    <dbReference type="NCBI Taxonomy" id="233316"/>
    <lineage>
        <taxon>Bacteria</taxon>
        <taxon>Pseudomonadati</taxon>
        <taxon>Pseudomonadota</taxon>
        <taxon>Gammaproteobacteria</taxon>
        <taxon>Alteromonadales</taxon>
        <taxon>Alteromonadaceae</taxon>
        <taxon>Alteromonas/Salinimonas group</taxon>
        <taxon>Alteromonas</taxon>
    </lineage>
</organism>
<dbReference type="RefSeq" id="WP_061093787.1">
    <property type="nucleotide sequence ID" value="NZ_CP013927.1"/>
</dbReference>
<protein>
    <submittedName>
        <fullName evidence="1">Uncharacterized protein</fullName>
    </submittedName>
</protein>
<keyword evidence="1" id="KW-0614">Plasmid</keyword>
<proteinExistence type="predicted"/>
<accession>A0ABN4LTK9</accession>
<evidence type="ECO:0000313" key="2">
    <source>
        <dbReference type="Proteomes" id="UP000056750"/>
    </source>
</evidence>